<dbReference type="InterPro" id="IPR047057">
    <property type="entry name" value="MerR_fam"/>
</dbReference>
<dbReference type="PANTHER" id="PTHR30204:SF69">
    <property type="entry name" value="MERR-FAMILY TRANSCRIPTIONAL REGULATOR"/>
    <property type="match status" value="1"/>
</dbReference>
<dbReference type="EMBL" id="BAABJX010000018">
    <property type="protein sequence ID" value="GAA4827320.1"/>
    <property type="molecule type" value="Genomic_DNA"/>
</dbReference>
<dbReference type="CDD" id="cd01104">
    <property type="entry name" value="HTH_MlrA-CarA"/>
    <property type="match status" value="1"/>
</dbReference>
<keyword evidence="7" id="KW-1185">Reference proteome</keyword>
<keyword evidence="2" id="KW-0805">Transcription regulation</keyword>
<comment type="caution">
    <text evidence="6">The sequence shown here is derived from an EMBL/GenBank/DDBJ whole genome shotgun (WGS) entry which is preliminary data.</text>
</comment>
<dbReference type="SMART" id="SM00422">
    <property type="entry name" value="HTH_MERR"/>
    <property type="match status" value="1"/>
</dbReference>
<sequence length="306" mass="35390">MNTYSIKDLEHMTGIKAHTIRVWEQRYQIITPKRTNTNIRYYDSEDLKYMLNVALLNNNGFKISKIATMSKDEIHEAVLKVLGKRENYQDQINGLAMAMIDLDEERFEKIISTNVLQIGFEETMFKVVFPFLARVGFLWQTDAINPCQEHFISNLIRQKIIVAIDGQVATVNPNYNKYLLFLPEGEWHEIGIMFAVYLIKKRGNKVIYLGQNLPLEDIKKAYEIYKTDYLCTALTASPDIDCAQNYINELSQEFPDAGMIISGYQVVGQELEGNNNVFLVPNFFSLIDFVEEDNAYKEKAVENQTF</sequence>
<keyword evidence="3" id="KW-0238">DNA-binding</keyword>
<dbReference type="InterPro" id="IPR036594">
    <property type="entry name" value="Meth_synthase_dom"/>
</dbReference>
<dbReference type="PROSITE" id="PS50937">
    <property type="entry name" value="HTH_MERR_2"/>
    <property type="match status" value="1"/>
</dbReference>
<dbReference type="Gene3D" id="1.10.1240.10">
    <property type="entry name" value="Methionine synthase domain"/>
    <property type="match status" value="1"/>
</dbReference>
<dbReference type="Gene3D" id="1.10.1660.10">
    <property type="match status" value="1"/>
</dbReference>
<dbReference type="InterPro" id="IPR009061">
    <property type="entry name" value="DNA-bd_dom_put_sf"/>
</dbReference>
<dbReference type="InterPro" id="IPR003759">
    <property type="entry name" value="Cbl-bd_cap"/>
</dbReference>
<dbReference type="SUPFAM" id="SSF46955">
    <property type="entry name" value="Putative DNA-binding domain"/>
    <property type="match status" value="1"/>
</dbReference>
<dbReference type="SUPFAM" id="SSF52242">
    <property type="entry name" value="Cobalamin (vitamin B12)-binding domain"/>
    <property type="match status" value="1"/>
</dbReference>
<organism evidence="6 7">
    <name type="scientific">Algivirga pacifica</name>
    <dbReference type="NCBI Taxonomy" id="1162670"/>
    <lineage>
        <taxon>Bacteria</taxon>
        <taxon>Pseudomonadati</taxon>
        <taxon>Bacteroidota</taxon>
        <taxon>Cytophagia</taxon>
        <taxon>Cytophagales</taxon>
        <taxon>Flammeovirgaceae</taxon>
        <taxon>Algivirga</taxon>
    </lineage>
</organism>
<evidence type="ECO:0000256" key="4">
    <source>
        <dbReference type="ARBA" id="ARBA00023163"/>
    </source>
</evidence>
<reference evidence="7" key="1">
    <citation type="journal article" date="2019" name="Int. J. Syst. Evol. Microbiol.">
        <title>The Global Catalogue of Microorganisms (GCM) 10K type strain sequencing project: providing services to taxonomists for standard genome sequencing and annotation.</title>
        <authorList>
            <consortium name="The Broad Institute Genomics Platform"/>
            <consortium name="The Broad Institute Genome Sequencing Center for Infectious Disease"/>
            <person name="Wu L."/>
            <person name="Ma J."/>
        </authorList>
    </citation>
    <scope>NUCLEOTIDE SEQUENCE [LARGE SCALE GENOMIC DNA]</scope>
    <source>
        <strain evidence="7">JCM 18326</strain>
    </source>
</reference>
<keyword evidence="1" id="KW-0678">Repressor</keyword>
<dbReference type="Pfam" id="PF13411">
    <property type="entry name" value="MerR_1"/>
    <property type="match status" value="1"/>
</dbReference>
<evidence type="ECO:0000259" key="5">
    <source>
        <dbReference type="PROSITE" id="PS50937"/>
    </source>
</evidence>
<gene>
    <name evidence="6" type="ORF">GCM10023331_10150</name>
</gene>
<evidence type="ECO:0000256" key="1">
    <source>
        <dbReference type="ARBA" id="ARBA00022491"/>
    </source>
</evidence>
<dbReference type="InterPro" id="IPR036724">
    <property type="entry name" value="Cobalamin-bd_sf"/>
</dbReference>
<proteinExistence type="predicted"/>
<evidence type="ECO:0000256" key="2">
    <source>
        <dbReference type="ARBA" id="ARBA00023015"/>
    </source>
</evidence>
<dbReference type="Proteomes" id="UP001500298">
    <property type="component" value="Unassembled WGS sequence"/>
</dbReference>
<evidence type="ECO:0000313" key="6">
    <source>
        <dbReference type="EMBL" id="GAA4827320.1"/>
    </source>
</evidence>
<protein>
    <submittedName>
        <fullName evidence="6">MerR family transcriptional regulator</fullName>
    </submittedName>
</protein>
<keyword evidence="4" id="KW-0804">Transcription</keyword>
<accession>A0ABP9DAN8</accession>
<evidence type="ECO:0000313" key="7">
    <source>
        <dbReference type="Proteomes" id="UP001500298"/>
    </source>
</evidence>
<dbReference type="RefSeq" id="WP_345369756.1">
    <property type="nucleotide sequence ID" value="NZ_BAABJX010000018.1"/>
</dbReference>
<dbReference type="Pfam" id="PF02607">
    <property type="entry name" value="B12-binding_2"/>
    <property type="match status" value="1"/>
</dbReference>
<dbReference type="InterPro" id="IPR000551">
    <property type="entry name" value="MerR-type_HTH_dom"/>
</dbReference>
<name>A0ABP9DAN8_9BACT</name>
<feature type="domain" description="HTH merR-type" evidence="5">
    <location>
        <begin position="3"/>
        <end position="72"/>
    </location>
</feature>
<evidence type="ECO:0000256" key="3">
    <source>
        <dbReference type="ARBA" id="ARBA00023125"/>
    </source>
</evidence>
<dbReference type="Gene3D" id="3.40.50.280">
    <property type="entry name" value="Cobalamin-binding domain"/>
    <property type="match status" value="1"/>
</dbReference>
<dbReference type="PANTHER" id="PTHR30204">
    <property type="entry name" value="REDOX-CYCLING DRUG-SENSING TRANSCRIPTIONAL ACTIVATOR SOXR"/>
    <property type="match status" value="1"/>
</dbReference>